<evidence type="ECO:0000256" key="1">
    <source>
        <dbReference type="ARBA" id="ARBA00004442"/>
    </source>
</evidence>
<dbReference type="GO" id="GO:0009279">
    <property type="term" value="C:cell outer membrane"/>
    <property type="evidence" value="ECO:0007669"/>
    <property type="project" value="UniProtKB-SubCell"/>
</dbReference>
<keyword evidence="3" id="KW-0998">Cell outer membrane</keyword>
<dbReference type="InterPro" id="IPR050330">
    <property type="entry name" value="Bact_OuterMem_StrucFunc"/>
</dbReference>
<sequence>MKNNIIKVLLICTTYLCCAFNLQAKPLLTAYPDAKLGKKVTLAGEETQFVSAFNPALKKSQQFEYKTFVGDVSHFSYQIKNVASLKVMENYKNALNDAGFKVLYTCSLNDCYEKREDKLLAEESSYFNVSSYYGQPHYIYATKGDLPEAAISLFVGQYKNMTQALLTTVNIKEIETGLIKADFEAFKKKVSNKIKKPTHEDLKGSADHPLLSRYPGSYIEDYQNVDYEEFSIPIGKSDKKTSTSPMLDVTGDLTRITYIANKVSTLKIYHNYVSALTKEGFETVFSCQKNECGTKRKEIQALGDKLAIKSVYNYFREPRYQVMKNTVNEQTTYVAFFIGNYNGDSRIQLVVARTEPLVTGLIKTNSDKVLEQLEQKGKASIYGVLFDYDKATIKAESKEALDVIAQVMEKNKKLSLYVVGHTDDKGSPDYNLKLSKRRADAVVNALIADYGVAKVRLLAQGAGPYSPVATNKNDLGRELNRRVELVERLSSSK</sequence>
<feature type="signal peptide" evidence="5">
    <location>
        <begin position="1"/>
        <end position="24"/>
    </location>
</feature>
<dbReference type="Gene3D" id="3.30.1330.60">
    <property type="entry name" value="OmpA-like domain"/>
    <property type="match status" value="1"/>
</dbReference>
<evidence type="ECO:0000259" key="6">
    <source>
        <dbReference type="PROSITE" id="PS51123"/>
    </source>
</evidence>
<name>A0A290S5B3_9GAMM</name>
<dbReference type="KEGG" id="part:PARC_a2804"/>
<dbReference type="Pfam" id="PF00691">
    <property type="entry name" value="OmpA"/>
    <property type="match status" value="1"/>
</dbReference>
<keyword evidence="5" id="KW-0732">Signal</keyword>
<proteinExistence type="predicted"/>
<protein>
    <recommendedName>
        <fullName evidence="6">OmpA-like domain-containing protein</fullName>
    </recommendedName>
</protein>
<dbReference type="InterPro" id="IPR006665">
    <property type="entry name" value="OmpA-like"/>
</dbReference>
<reference evidence="7 8" key="1">
    <citation type="journal article" date="2012" name="J. Bacteriol.">
        <title>Genome sequences of type strains of seven species of the marine bacterium Pseudoalteromonas.</title>
        <authorList>
            <person name="Xie B.B."/>
            <person name="Shu Y.L."/>
            <person name="Qin Q.L."/>
            <person name="Rong J.C."/>
            <person name="Zhang X.Y."/>
            <person name="Chen X.L."/>
            <person name="Shi M."/>
            <person name="He H.L."/>
            <person name="Zhou B.C."/>
            <person name="Zhang Y.Z."/>
        </authorList>
    </citation>
    <scope>NUCLEOTIDE SEQUENCE [LARGE SCALE GENOMIC DNA]</scope>
    <source>
        <strain evidence="7 8">A 37-1-2</strain>
    </source>
</reference>
<dbReference type="InterPro" id="IPR036737">
    <property type="entry name" value="OmpA-like_sf"/>
</dbReference>
<dbReference type="PROSITE" id="PS51123">
    <property type="entry name" value="OMPA_2"/>
    <property type="match status" value="1"/>
</dbReference>
<evidence type="ECO:0000256" key="2">
    <source>
        <dbReference type="ARBA" id="ARBA00023136"/>
    </source>
</evidence>
<dbReference type="Proteomes" id="UP000016505">
    <property type="component" value="Chromosome I"/>
</dbReference>
<dbReference type="CDD" id="cd07185">
    <property type="entry name" value="OmpA_C-like"/>
    <property type="match status" value="1"/>
</dbReference>
<feature type="chain" id="PRO_5012380501" description="OmpA-like domain-containing protein" evidence="5">
    <location>
        <begin position="25"/>
        <end position="493"/>
    </location>
</feature>
<evidence type="ECO:0000256" key="5">
    <source>
        <dbReference type="SAM" id="SignalP"/>
    </source>
</evidence>
<dbReference type="PANTHER" id="PTHR30329">
    <property type="entry name" value="STATOR ELEMENT OF FLAGELLAR MOTOR COMPLEX"/>
    <property type="match status" value="1"/>
</dbReference>
<evidence type="ECO:0000313" key="8">
    <source>
        <dbReference type="Proteomes" id="UP000016505"/>
    </source>
</evidence>
<dbReference type="RefSeq" id="WP_010554648.1">
    <property type="nucleotide sequence ID" value="NZ_CP011025.1"/>
</dbReference>
<dbReference type="EMBL" id="CP011025">
    <property type="protein sequence ID" value="ATC87253.1"/>
    <property type="molecule type" value="Genomic_DNA"/>
</dbReference>
<feature type="domain" description="OmpA-like" evidence="6">
    <location>
        <begin position="373"/>
        <end position="491"/>
    </location>
</feature>
<dbReference type="AlphaFoldDB" id="A0A290S5B3"/>
<accession>A0A290S5B3</accession>
<evidence type="ECO:0000313" key="7">
    <source>
        <dbReference type="EMBL" id="ATC87253.1"/>
    </source>
</evidence>
<organism evidence="7 8">
    <name type="scientific">Pseudoalteromonas arctica A 37-1-2</name>
    <dbReference type="NCBI Taxonomy" id="1117313"/>
    <lineage>
        <taxon>Bacteria</taxon>
        <taxon>Pseudomonadati</taxon>
        <taxon>Pseudomonadota</taxon>
        <taxon>Gammaproteobacteria</taxon>
        <taxon>Alteromonadales</taxon>
        <taxon>Pseudoalteromonadaceae</taxon>
        <taxon>Pseudoalteromonas</taxon>
    </lineage>
</organism>
<comment type="subcellular location">
    <subcellularLocation>
        <location evidence="1">Cell outer membrane</location>
    </subcellularLocation>
</comment>
<dbReference type="PANTHER" id="PTHR30329:SF21">
    <property type="entry name" value="LIPOPROTEIN YIAD-RELATED"/>
    <property type="match status" value="1"/>
</dbReference>
<dbReference type="SUPFAM" id="SSF103088">
    <property type="entry name" value="OmpA-like"/>
    <property type="match status" value="1"/>
</dbReference>
<evidence type="ECO:0000256" key="4">
    <source>
        <dbReference type="PROSITE-ProRule" id="PRU00473"/>
    </source>
</evidence>
<gene>
    <name evidence="7" type="ORF">PARC_a2804</name>
</gene>
<keyword evidence="2 4" id="KW-0472">Membrane</keyword>
<dbReference type="InterPro" id="IPR006664">
    <property type="entry name" value="OMP_bac"/>
</dbReference>
<evidence type="ECO:0000256" key="3">
    <source>
        <dbReference type="ARBA" id="ARBA00023237"/>
    </source>
</evidence>
<dbReference type="PRINTS" id="PR01021">
    <property type="entry name" value="OMPADOMAIN"/>
</dbReference>
<dbReference type="OrthoDB" id="9792021at2"/>